<evidence type="ECO:0000313" key="3">
    <source>
        <dbReference type="Proteomes" id="UP000226079"/>
    </source>
</evidence>
<dbReference type="AlphaFoldDB" id="A0A2A9CV94"/>
<organism evidence="2 3">
    <name type="scientific">Propionicimonas paludicola</name>
    <dbReference type="NCBI Taxonomy" id="185243"/>
    <lineage>
        <taxon>Bacteria</taxon>
        <taxon>Bacillati</taxon>
        <taxon>Actinomycetota</taxon>
        <taxon>Actinomycetes</taxon>
        <taxon>Propionibacteriales</taxon>
        <taxon>Nocardioidaceae</taxon>
        <taxon>Propionicimonas</taxon>
    </lineage>
</organism>
<evidence type="ECO:0000313" key="2">
    <source>
        <dbReference type="EMBL" id="PFG18334.1"/>
    </source>
</evidence>
<dbReference type="EMBL" id="PDJC01000001">
    <property type="protein sequence ID" value="PFG18334.1"/>
    <property type="molecule type" value="Genomic_DNA"/>
</dbReference>
<accession>A0A2A9CV94</accession>
<evidence type="ECO:0000256" key="1">
    <source>
        <dbReference type="SAM" id="SignalP"/>
    </source>
</evidence>
<dbReference type="InterPro" id="IPR011044">
    <property type="entry name" value="Quino_amine_DH_bsu"/>
</dbReference>
<feature type="chain" id="PRO_5012834758" description="DNA-binding beta-propeller fold protein YncE" evidence="1">
    <location>
        <begin position="30"/>
        <end position="416"/>
    </location>
</feature>
<dbReference type="OrthoDB" id="5186104at2"/>
<sequence length="416" mass="43824">MRIHSFFLAAGVGSLLLATALSPATTAQAHESVPRVPEVWTVADRLLVTDSSSGNVIVIDDQAVRERISTPKAPISLAASTDGTLAFAFRGRSTDRDHVTMIDTAYDESTGKAGRPYVARTWIANSSGGVHDGRLPEIDGKIGIALEANGKLQLIDPTKVSGLGDINAGALSLGTPGHYSFTQVTAPDGTELLHVGNVIGTSQVIDARTGTVLSRGTGSCPALHGSVLTSDSSRVIFACGNGLRVVPSVPGVGEQSFVSYPDGFRDGALHRGTGSIVWGSNEGALTALHRIDTSTAVPTITSVKLANGKHRRTAVAVDFSADRTKLYVLTHQGYLQLRNASTGSLIRERKVMKKISTAIDETTEYAILPDLAIGDTRAYVSVPQSGRVISLTTDLRKVAKTIKTGGKPTRLVLLEH</sequence>
<evidence type="ECO:0008006" key="4">
    <source>
        <dbReference type="Google" id="ProtNLM"/>
    </source>
</evidence>
<dbReference type="InterPro" id="IPR015943">
    <property type="entry name" value="WD40/YVTN_repeat-like_dom_sf"/>
</dbReference>
<feature type="signal peptide" evidence="1">
    <location>
        <begin position="1"/>
        <end position="29"/>
    </location>
</feature>
<dbReference type="Proteomes" id="UP000226079">
    <property type="component" value="Unassembled WGS sequence"/>
</dbReference>
<reference evidence="2 3" key="1">
    <citation type="submission" date="2017-10" db="EMBL/GenBank/DDBJ databases">
        <title>Sequencing the genomes of 1000 actinobacteria strains.</title>
        <authorList>
            <person name="Klenk H.-P."/>
        </authorList>
    </citation>
    <scope>NUCLEOTIDE SEQUENCE [LARGE SCALE GENOMIC DNA]</scope>
    <source>
        <strain evidence="2 3">DSM 15597</strain>
    </source>
</reference>
<keyword evidence="3" id="KW-1185">Reference proteome</keyword>
<proteinExistence type="predicted"/>
<keyword evidence="1" id="KW-0732">Signal</keyword>
<dbReference type="SUPFAM" id="SSF50969">
    <property type="entry name" value="YVTN repeat-like/Quinoprotein amine dehydrogenase"/>
    <property type="match status" value="1"/>
</dbReference>
<name>A0A2A9CV94_9ACTN</name>
<dbReference type="RefSeq" id="WP_098461699.1">
    <property type="nucleotide sequence ID" value="NZ_PDJC01000001.1"/>
</dbReference>
<protein>
    <recommendedName>
        <fullName evidence="4">DNA-binding beta-propeller fold protein YncE</fullName>
    </recommendedName>
</protein>
<dbReference type="InterPro" id="IPR051200">
    <property type="entry name" value="Host-pathogen_enzymatic-act"/>
</dbReference>
<comment type="caution">
    <text evidence="2">The sequence shown here is derived from an EMBL/GenBank/DDBJ whole genome shotgun (WGS) entry which is preliminary data.</text>
</comment>
<dbReference type="Gene3D" id="2.130.10.10">
    <property type="entry name" value="YVTN repeat-like/Quinoprotein amine dehydrogenase"/>
    <property type="match status" value="2"/>
</dbReference>
<dbReference type="PANTHER" id="PTHR47197:SF3">
    <property type="entry name" value="DIHYDRO-HEME D1 DEHYDROGENASE"/>
    <property type="match status" value="1"/>
</dbReference>
<dbReference type="PANTHER" id="PTHR47197">
    <property type="entry name" value="PROTEIN NIRF"/>
    <property type="match status" value="1"/>
</dbReference>
<gene>
    <name evidence="2" type="ORF">ATK74_2918</name>
</gene>